<protein>
    <submittedName>
        <fullName evidence="5">Uncharacterized protein</fullName>
    </submittedName>
</protein>
<name>A0A1J5HJ66_9BACT</name>
<evidence type="ECO:0000313" key="6">
    <source>
        <dbReference type="Proteomes" id="UP000183758"/>
    </source>
</evidence>
<dbReference type="InterPro" id="IPR019734">
    <property type="entry name" value="TPR_rpt"/>
</dbReference>
<evidence type="ECO:0000313" key="5">
    <source>
        <dbReference type="EMBL" id="OIP85201.1"/>
    </source>
</evidence>
<feature type="compositionally biased region" description="Acidic residues" evidence="4">
    <location>
        <begin position="223"/>
        <end position="236"/>
    </location>
</feature>
<dbReference type="EMBL" id="MNZM01000033">
    <property type="protein sequence ID" value="OIP85201.1"/>
    <property type="molecule type" value="Genomic_DNA"/>
</dbReference>
<dbReference type="Pfam" id="PF07719">
    <property type="entry name" value="TPR_2"/>
    <property type="match status" value="1"/>
</dbReference>
<dbReference type="Proteomes" id="UP000183758">
    <property type="component" value="Unassembled WGS sequence"/>
</dbReference>
<evidence type="ECO:0000256" key="3">
    <source>
        <dbReference type="PROSITE-ProRule" id="PRU00339"/>
    </source>
</evidence>
<evidence type="ECO:0000256" key="2">
    <source>
        <dbReference type="ARBA" id="ARBA00022803"/>
    </source>
</evidence>
<reference evidence="5 6" key="1">
    <citation type="journal article" date="2016" name="Environ. Microbiol.">
        <title>Genomic resolution of a cold subsurface aquifer community provides metabolic insights for novel microbes adapted to high CO concentrations.</title>
        <authorList>
            <person name="Probst A.J."/>
            <person name="Castelle C.J."/>
            <person name="Singh A."/>
            <person name="Brown C.T."/>
            <person name="Anantharaman K."/>
            <person name="Sharon I."/>
            <person name="Hug L.A."/>
            <person name="Burstein D."/>
            <person name="Emerson J.B."/>
            <person name="Thomas B.C."/>
            <person name="Banfield J.F."/>
        </authorList>
    </citation>
    <scope>NUCLEOTIDE SEQUENCE [LARGE SCALE GENOMIC DNA]</scope>
    <source>
        <strain evidence="5">CG2_30_33_16</strain>
    </source>
</reference>
<dbReference type="SMART" id="SM00028">
    <property type="entry name" value="TPR"/>
    <property type="match status" value="1"/>
</dbReference>
<evidence type="ECO:0000256" key="1">
    <source>
        <dbReference type="ARBA" id="ARBA00022737"/>
    </source>
</evidence>
<dbReference type="Gene3D" id="1.25.40.10">
    <property type="entry name" value="Tetratricopeptide repeat domain"/>
    <property type="match status" value="1"/>
</dbReference>
<organism evidence="5 6">
    <name type="scientific">Candidatus Roizmanbacteria bacterium CG2_30_33_16</name>
    <dbReference type="NCBI Taxonomy" id="1805340"/>
    <lineage>
        <taxon>Bacteria</taxon>
        <taxon>Candidatus Roizmaniibacteriota</taxon>
    </lineage>
</organism>
<dbReference type="InterPro" id="IPR011990">
    <property type="entry name" value="TPR-like_helical_dom_sf"/>
</dbReference>
<proteinExistence type="predicted"/>
<dbReference type="InterPro" id="IPR013105">
    <property type="entry name" value="TPR_2"/>
</dbReference>
<accession>A0A1J5HJ66</accession>
<dbReference type="AlphaFoldDB" id="A0A1J5HJ66"/>
<feature type="region of interest" description="Disordered" evidence="4">
    <location>
        <begin position="212"/>
        <end position="260"/>
    </location>
</feature>
<dbReference type="SUPFAM" id="SSF48452">
    <property type="entry name" value="TPR-like"/>
    <property type="match status" value="1"/>
</dbReference>
<feature type="repeat" description="TPR" evidence="3">
    <location>
        <begin position="37"/>
        <end position="70"/>
    </location>
</feature>
<keyword evidence="1" id="KW-0677">Repeat</keyword>
<dbReference type="PROSITE" id="PS50293">
    <property type="entry name" value="TPR_REGION"/>
    <property type="match status" value="1"/>
</dbReference>
<comment type="caution">
    <text evidence="5">The sequence shown here is derived from an EMBL/GenBank/DDBJ whole genome shotgun (WGS) entry which is preliminary data.</text>
</comment>
<dbReference type="PROSITE" id="PS50005">
    <property type="entry name" value="TPR"/>
    <property type="match status" value="1"/>
</dbReference>
<feature type="compositionally biased region" description="Acidic residues" evidence="4">
    <location>
        <begin position="244"/>
        <end position="260"/>
    </location>
</feature>
<gene>
    <name evidence="5" type="ORF">AUK04_01455</name>
</gene>
<evidence type="ECO:0000256" key="4">
    <source>
        <dbReference type="SAM" id="MobiDB-lite"/>
    </source>
</evidence>
<sequence length="260" mass="30140">MTDIEHLEQLAIEAALKSEWKSAIVYNLKILEIEIDVSALLRLGYINFKIGNWKEARKHYQKALKIQPLNHLARINLEKVKILEKKGYKNNNNYNTVDLNQFLEITGKTKNVHLVNVGQKNIIAALTIGQPVNLIQKKRKIEVRTVENEYVGSLPDDLSKRLSHFIKANSIYEAFVKESDLTYIVIFIREVKKGKRVANYLSFPRNIQSQLNKMGQDEKNDQQDDSEEEVWDDEVSDVGRLENDLEEDNFLPVQSEDDEE</sequence>
<keyword evidence="2 3" id="KW-0802">TPR repeat</keyword>